<gene>
    <name evidence="3" type="ORF">QWF21_07925</name>
</gene>
<feature type="region of interest" description="Disordered" evidence="1">
    <location>
        <begin position="27"/>
        <end position="47"/>
    </location>
</feature>
<accession>A0ABU7JES2</accession>
<feature type="signal peptide" evidence="2">
    <location>
        <begin position="1"/>
        <end position="24"/>
    </location>
</feature>
<evidence type="ECO:0000313" key="3">
    <source>
        <dbReference type="EMBL" id="MEE2024174.1"/>
    </source>
</evidence>
<evidence type="ECO:0008006" key="5">
    <source>
        <dbReference type="Google" id="ProtNLM"/>
    </source>
</evidence>
<dbReference type="Proteomes" id="UP001339167">
    <property type="component" value="Unassembled WGS sequence"/>
</dbReference>
<protein>
    <recommendedName>
        <fullName evidence="5">Lipoprotein</fullName>
    </recommendedName>
</protein>
<feature type="compositionally biased region" description="Pro residues" evidence="1">
    <location>
        <begin position="31"/>
        <end position="45"/>
    </location>
</feature>
<dbReference type="EMBL" id="JAUGZK010000004">
    <property type="protein sequence ID" value="MEE2024174.1"/>
    <property type="molecule type" value="Genomic_DNA"/>
</dbReference>
<dbReference type="RefSeq" id="WP_330087501.1">
    <property type="nucleotide sequence ID" value="NZ_JAUGZK010000004.1"/>
</dbReference>
<proteinExistence type="predicted"/>
<evidence type="ECO:0000256" key="1">
    <source>
        <dbReference type="SAM" id="MobiDB-lite"/>
    </source>
</evidence>
<reference evidence="3 4" key="1">
    <citation type="submission" date="2023-06" db="EMBL/GenBank/DDBJ databases">
        <title>Alkalimonas sp., MEB004 an alkaliphilic bacterium isolated from Lonar Lake, India.</title>
        <authorList>
            <person name="Joshi A."/>
            <person name="Thite S."/>
        </authorList>
    </citation>
    <scope>NUCLEOTIDE SEQUENCE [LARGE SCALE GENOMIC DNA]</scope>
    <source>
        <strain evidence="3 4">MEB004</strain>
    </source>
</reference>
<feature type="chain" id="PRO_5045530423" description="Lipoprotein" evidence="2">
    <location>
        <begin position="25"/>
        <end position="501"/>
    </location>
</feature>
<evidence type="ECO:0000313" key="4">
    <source>
        <dbReference type="Proteomes" id="UP001339167"/>
    </source>
</evidence>
<keyword evidence="4" id="KW-1185">Reference proteome</keyword>
<evidence type="ECO:0000256" key="2">
    <source>
        <dbReference type="SAM" id="SignalP"/>
    </source>
</evidence>
<name>A0ABU7JES2_9GAMM</name>
<organism evidence="3 4">
    <name type="scientific">Alkalimonas mucilaginosa</name>
    <dbReference type="NCBI Taxonomy" id="3057676"/>
    <lineage>
        <taxon>Bacteria</taxon>
        <taxon>Pseudomonadati</taxon>
        <taxon>Pseudomonadota</taxon>
        <taxon>Gammaproteobacteria</taxon>
        <taxon>Alkalimonas</taxon>
    </lineage>
</organism>
<dbReference type="PROSITE" id="PS51257">
    <property type="entry name" value="PROKAR_LIPOPROTEIN"/>
    <property type="match status" value="1"/>
</dbReference>
<sequence length="501" mass="56725">MKKNQIFTKLAIVTAIAVALSACGGGGSSEPAPPSQGVTPPPQGVTPPTARFLTVSGKAIDGYIVGGTVFLDINGNGIADPDEPQKLTEEAGDYYLEIPEDFAECVAYSALIVDVPVGAFDEDLGEVTEAYQIILQPTFEPITEADFRDGLTRNISPLTTVVWEAIERSYPRTIEEKHCHYLKNHVEEVQTLKNEIEETVRGLVSFYNLSADRLYADFIADNDSVAYHAAQDIMQGLKAAYRHKTELRKTYPTANEVRVFVYRSTQHDEYFNVSNGWYRDEIIFLGSEDFIERVKLVDSPNLDEVDFVLAKFHELGQPWNDQSLKGWLSIRQDTYRDPDGGYRCGNIERVSFDFEQTHYELANIVPTVSFPALEQCVNNNFEMPYERGLSIRINEEDGGSTGAEFSFRESQPVFFDLPDWINVKEKPTLPATELMQFFDLLGYEYDSEVRVSTEYWRKSKIQNGVAIHKYSDGRWERETELDDGTRLFECSVDGQSWQPCD</sequence>
<keyword evidence="2" id="KW-0732">Signal</keyword>
<comment type="caution">
    <text evidence="3">The sequence shown here is derived from an EMBL/GenBank/DDBJ whole genome shotgun (WGS) entry which is preliminary data.</text>
</comment>